<comment type="caution">
    <text evidence="2">The sequence shown here is derived from an EMBL/GenBank/DDBJ whole genome shotgun (WGS) entry which is preliminary data.</text>
</comment>
<dbReference type="Gene3D" id="3.40.50.300">
    <property type="entry name" value="P-loop containing nucleotide triphosphate hydrolases"/>
    <property type="match status" value="1"/>
</dbReference>
<reference evidence="2 3" key="1">
    <citation type="submission" date="2013-08" db="EMBL/GenBank/DDBJ databases">
        <authorList>
            <person name="Weinstock G."/>
            <person name="Sodergren E."/>
            <person name="Wylie T."/>
            <person name="Fulton L."/>
            <person name="Fulton R."/>
            <person name="Fronick C."/>
            <person name="O'Laughlin M."/>
            <person name="Godfrey J."/>
            <person name="Miner T."/>
            <person name="Herter B."/>
            <person name="Appelbaum E."/>
            <person name="Cordes M."/>
            <person name="Lek S."/>
            <person name="Wollam A."/>
            <person name="Pepin K.H."/>
            <person name="Palsikar V.B."/>
            <person name="Mitreva M."/>
            <person name="Wilson R.K."/>
        </authorList>
    </citation>
    <scope>NUCLEOTIDE SEQUENCE [LARGE SCALE GENOMIC DNA]</scope>
    <source>
        <strain evidence="2 3">ATCC BAA-474</strain>
    </source>
</reference>
<dbReference type="PIRSF" id="PIRSF036409">
    <property type="entry name" value="EutP_PduV"/>
    <property type="match status" value="1"/>
</dbReference>
<dbReference type="SUPFAM" id="SSF52540">
    <property type="entry name" value="P-loop containing nucleoside triphosphate hydrolases"/>
    <property type="match status" value="1"/>
</dbReference>
<proteinExistence type="inferred from homology"/>
<evidence type="ECO:0000313" key="3">
    <source>
        <dbReference type="Proteomes" id="UP000017081"/>
    </source>
</evidence>
<comment type="similarity">
    <text evidence="1">Belongs to the EutP/PduV family.</text>
</comment>
<keyword evidence="1" id="KW-0547">Nucleotide-binding</keyword>
<dbReference type="RefSeq" id="WP_023050569.1">
    <property type="nucleotide sequence ID" value="NZ_CP173062.2"/>
</dbReference>
<dbReference type="PATRIC" id="fig|1319815.3.peg.986"/>
<evidence type="ECO:0000313" key="2">
    <source>
        <dbReference type="EMBL" id="ERT69062.1"/>
    </source>
</evidence>
<dbReference type="AlphaFoldDB" id="U7VBG8"/>
<dbReference type="eggNOG" id="COG4917">
    <property type="taxonomic scope" value="Bacteria"/>
</dbReference>
<evidence type="ECO:0008006" key="4">
    <source>
        <dbReference type="Google" id="ProtNLM"/>
    </source>
</evidence>
<dbReference type="InterPro" id="IPR012381">
    <property type="entry name" value="EutP_PduV"/>
</dbReference>
<dbReference type="NCBIfam" id="TIGR02528">
    <property type="entry name" value="EutP"/>
    <property type="match status" value="1"/>
</dbReference>
<dbReference type="GO" id="GO:0006576">
    <property type="term" value="P:biogenic amine metabolic process"/>
    <property type="evidence" value="ECO:0007669"/>
    <property type="project" value="InterPro"/>
</dbReference>
<sequence>MKIMLVGKTGSGKTTLTQILNNQKVEYKKTQMVDYIGKIIDTPGEYLENKVYYKALNVVSIDADIIILIQSATDEENLYPPNFASMFLGKKVLGAITKIDLEENCKDAEKILENAGVEKIFPMDLKSLKGVECLKTFLR</sequence>
<dbReference type="HOGENOM" id="CLU_113298_2_0_0"/>
<keyword evidence="3" id="KW-1185">Reference proteome</keyword>
<accession>U7VBG8</accession>
<name>U7VBG8_9FUSO</name>
<dbReference type="GO" id="GO:0005524">
    <property type="term" value="F:ATP binding"/>
    <property type="evidence" value="ECO:0007669"/>
    <property type="project" value="UniProtKB-UniRule"/>
</dbReference>
<protein>
    <recommendedName>
        <fullName evidence="4">Ethanolamine utilization protein, EutP</fullName>
    </recommendedName>
</protein>
<dbReference type="Proteomes" id="UP000017081">
    <property type="component" value="Unassembled WGS sequence"/>
</dbReference>
<dbReference type="Pfam" id="PF10662">
    <property type="entry name" value="PduV-EutP"/>
    <property type="match status" value="1"/>
</dbReference>
<dbReference type="InterPro" id="IPR027417">
    <property type="entry name" value="P-loop_NTPase"/>
</dbReference>
<dbReference type="EMBL" id="AXZF01000038">
    <property type="protein sequence ID" value="ERT69062.1"/>
    <property type="molecule type" value="Genomic_DNA"/>
</dbReference>
<dbReference type="CDD" id="cd00882">
    <property type="entry name" value="Ras_like_GTPase"/>
    <property type="match status" value="1"/>
</dbReference>
<dbReference type="PANTHER" id="PTHR40453">
    <property type="entry name" value="PROTEIN YOEF"/>
    <property type="match status" value="1"/>
</dbReference>
<evidence type="ECO:0000256" key="1">
    <source>
        <dbReference type="PIRNR" id="PIRNR036409"/>
    </source>
</evidence>
<gene>
    <name evidence="2" type="ORF">HMPREF0202_01029</name>
</gene>
<dbReference type="STRING" id="1319815.HMPREF0202_01029"/>
<dbReference type="PANTHER" id="PTHR40453:SF1">
    <property type="entry name" value="PROTEIN YOEF"/>
    <property type="match status" value="1"/>
</dbReference>
<organism evidence="2 3">
    <name type="scientific">Cetobacterium somerae ATCC BAA-474</name>
    <dbReference type="NCBI Taxonomy" id="1319815"/>
    <lineage>
        <taxon>Bacteria</taxon>
        <taxon>Fusobacteriati</taxon>
        <taxon>Fusobacteriota</taxon>
        <taxon>Fusobacteriia</taxon>
        <taxon>Fusobacteriales</taxon>
        <taxon>Fusobacteriaceae</taxon>
        <taxon>Cetobacterium</taxon>
    </lineage>
</organism>